<keyword evidence="5" id="KW-1185">Reference proteome</keyword>
<evidence type="ECO:0000256" key="1">
    <source>
        <dbReference type="SAM" id="Phobius"/>
    </source>
</evidence>
<accession>A0A1Z4ED76</accession>
<feature type="transmembrane region" description="Helical" evidence="1">
    <location>
        <begin position="347"/>
        <end position="370"/>
    </location>
</feature>
<feature type="transmembrane region" description="Helical" evidence="1">
    <location>
        <begin position="157"/>
        <end position="178"/>
    </location>
</feature>
<feature type="transmembrane region" description="Helical" evidence="1">
    <location>
        <begin position="15"/>
        <end position="37"/>
    </location>
</feature>
<dbReference type="SUPFAM" id="SSF52266">
    <property type="entry name" value="SGNH hydrolase"/>
    <property type="match status" value="1"/>
</dbReference>
<keyword evidence="1" id="KW-0472">Membrane</keyword>
<dbReference type="PANTHER" id="PTHR23028:SF53">
    <property type="entry name" value="ACYL_TRANSF_3 DOMAIN-CONTAINING PROTEIN"/>
    <property type="match status" value="1"/>
</dbReference>
<keyword evidence="1" id="KW-0812">Transmembrane</keyword>
<reference evidence="5" key="1">
    <citation type="submission" date="2017-06" db="EMBL/GenBank/DDBJ databases">
        <title>Complete Genome Sequence of Mycobacterium shigaense.</title>
        <authorList>
            <person name="Fukano H."/>
            <person name="Yoshida M."/>
            <person name="Kazumi Y."/>
            <person name="Ogura Y."/>
            <person name="Mitarai S."/>
            <person name="Hayashi T."/>
            <person name="Hoshino Y."/>
        </authorList>
    </citation>
    <scope>NUCLEOTIDE SEQUENCE [LARGE SCALE GENOMIC DNA]</scope>
    <source>
        <strain evidence="5">UN-152</strain>
    </source>
</reference>
<keyword evidence="1" id="KW-1133">Transmembrane helix</keyword>
<dbReference type="GO" id="GO:0009103">
    <property type="term" value="P:lipopolysaccharide biosynthetic process"/>
    <property type="evidence" value="ECO:0007669"/>
    <property type="project" value="TreeGrafter"/>
</dbReference>
<feature type="transmembrane region" description="Helical" evidence="1">
    <location>
        <begin position="184"/>
        <end position="205"/>
    </location>
</feature>
<dbReference type="AlphaFoldDB" id="A0A1Z4ED76"/>
<dbReference type="EMBL" id="AP018164">
    <property type="protein sequence ID" value="BAX90903.1"/>
    <property type="molecule type" value="Genomic_DNA"/>
</dbReference>
<dbReference type="InterPro" id="IPR043968">
    <property type="entry name" value="SGNH"/>
</dbReference>
<protein>
    <submittedName>
        <fullName evidence="4">Acyltransferase</fullName>
    </submittedName>
</protein>
<feature type="domain" description="Acyltransferase 3" evidence="2">
    <location>
        <begin position="1"/>
        <end position="324"/>
    </location>
</feature>
<evidence type="ECO:0000259" key="2">
    <source>
        <dbReference type="Pfam" id="PF01757"/>
    </source>
</evidence>
<dbReference type="PANTHER" id="PTHR23028">
    <property type="entry name" value="ACETYLTRANSFERASE"/>
    <property type="match status" value="1"/>
</dbReference>
<evidence type="ECO:0000313" key="5">
    <source>
        <dbReference type="Proteomes" id="UP000217736"/>
    </source>
</evidence>
<keyword evidence="4" id="KW-0808">Transferase</keyword>
<dbReference type="Pfam" id="PF19040">
    <property type="entry name" value="SGNH"/>
    <property type="match status" value="1"/>
</dbReference>
<evidence type="ECO:0000313" key="4">
    <source>
        <dbReference type="EMBL" id="BAX90903.1"/>
    </source>
</evidence>
<feature type="transmembrane region" description="Helical" evidence="1">
    <location>
        <begin position="283"/>
        <end position="302"/>
    </location>
</feature>
<dbReference type="KEGG" id="mshg:MSG_00740"/>
<feature type="transmembrane region" description="Helical" evidence="1">
    <location>
        <begin position="129"/>
        <end position="145"/>
    </location>
</feature>
<dbReference type="GO" id="GO:0016020">
    <property type="term" value="C:membrane"/>
    <property type="evidence" value="ECO:0007669"/>
    <property type="project" value="TreeGrafter"/>
</dbReference>
<gene>
    <name evidence="4" type="ORF">MSG_00740</name>
</gene>
<evidence type="ECO:0000259" key="3">
    <source>
        <dbReference type="Pfam" id="PF19040"/>
    </source>
</evidence>
<feature type="transmembrane region" description="Helical" evidence="1">
    <location>
        <begin position="243"/>
        <end position="262"/>
    </location>
</feature>
<feature type="transmembrane region" description="Helical" evidence="1">
    <location>
        <begin position="212"/>
        <end position="231"/>
    </location>
</feature>
<dbReference type="GO" id="GO:0016747">
    <property type="term" value="F:acyltransferase activity, transferring groups other than amino-acyl groups"/>
    <property type="evidence" value="ECO:0007669"/>
    <property type="project" value="InterPro"/>
</dbReference>
<dbReference type="Proteomes" id="UP000217736">
    <property type="component" value="Chromosome"/>
</dbReference>
<proteinExistence type="predicted"/>
<keyword evidence="4" id="KW-0012">Acyltransferase</keyword>
<feature type="transmembrane region" description="Helical" evidence="1">
    <location>
        <begin position="58"/>
        <end position="78"/>
    </location>
</feature>
<dbReference type="InterPro" id="IPR050879">
    <property type="entry name" value="Acyltransferase_3"/>
</dbReference>
<feature type="domain" description="SGNH" evidence="3">
    <location>
        <begin position="457"/>
        <end position="678"/>
    </location>
</feature>
<dbReference type="Pfam" id="PF01757">
    <property type="entry name" value="Acyl_transf_3"/>
    <property type="match status" value="1"/>
</dbReference>
<dbReference type="InterPro" id="IPR002656">
    <property type="entry name" value="Acyl_transf_3_dom"/>
</dbReference>
<sequence>MIAVVLYHAEIPGLAGGYIGVDVFFVISGFLITGVLWREVAATNTVALGRFYGARARRLLPAAATVGVATAIAAAVVLPPLQARSVFADGVASALYAGNYRFAARGTDYLAADLPSPYQHYWSLGVEEQFYLVWPMLIIGTAWLIGRLRPGAATRVLPYAVVLVLVGAASLAAAVIWTRTSPSWAFFSLPTRAWELAAGGLVALSIQHWRRLPLLSAAVAGWGGLALIVLTCTQLGPHTPYPGTSALLPVLGTALVIGGGSVTRGLGPGRLLCRPAMRGIGRLSYSWYLWHWPVLLLMPPLLGEPAGMPARLTAIFLSAGLAVITLHLVENPGRFAAALRRSAKTSLAVAGVASGAAACACSLLLTVIPVPVGHGPAASKANIVALPSTTVPTANARAVDPREAAVGQAFAPVRDAVAASASLRAVPSNLDPSLAAAPADKAGVFVNGCVRSWREVGQGECASGDVASPTTVALIGDSHAAMWDPAFQQLAAQRHWRLETLAKVTCPVQDLPINSPYLGREYTECEQWRGQVAARVAAEHPQLVVLGMSRRYGADFGFAAYDPAWIDALGRAVAQLRKSGAAVLVLGPAPDPRSVVPTCLSGHLDDATACAPARSGAVDGAGIAAEHAATTAAGGQYADLTDLFCTEERCPMIVGNTLVFRDDNHVTTEYAQLMAPVLGALSDRAITGE</sequence>
<organism evidence="4 5">
    <name type="scientific">Mycobacterium shigaense</name>
    <dbReference type="NCBI Taxonomy" id="722731"/>
    <lineage>
        <taxon>Bacteria</taxon>
        <taxon>Bacillati</taxon>
        <taxon>Actinomycetota</taxon>
        <taxon>Actinomycetes</taxon>
        <taxon>Mycobacteriales</taxon>
        <taxon>Mycobacteriaceae</taxon>
        <taxon>Mycobacterium</taxon>
        <taxon>Mycobacterium simiae complex</taxon>
    </lineage>
</organism>
<name>A0A1Z4ED76_9MYCO</name>
<feature type="transmembrane region" description="Helical" evidence="1">
    <location>
        <begin position="308"/>
        <end position="326"/>
    </location>
</feature>